<evidence type="ECO:0000313" key="1">
    <source>
        <dbReference type="EMBL" id="CAC5391558.1"/>
    </source>
</evidence>
<dbReference type="OrthoDB" id="6160454at2759"/>
<gene>
    <name evidence="1" type="ORF">MCOR_26564</name>
</gene>
<keyword evidence="2" id="KW-1185">Reference proteome</keyword>
<dbReference type="Proteomes" id="UP000507470">
    <property type="component" value="Unassembled WGS sequence"/>
</dbReference>
<dbReference type="AlphaFoldDB" id="A0A6J8C578"/>
<dbReference type="EMBL" id="CACVKT020004786">
    <property type="protein sequence ID" value="CAC5391558.1"/>
    <property type="molecule type" value="Genomic_DNA"/>
</dbReference>
<name>A0A6J8C578_MYTCO</name>
<organism evidence="1 2">
    <name type="scientific">Mytilus coruscus</name>
    <name type="common">Sea mussel</name>
    <dbReference type="NCBI Taxonomy" id="42192"/>
    <lineage>
        <taxon>Eukaryota</taxon>
        <taxon>Metazoa</taxon>
        <taxon>Spiralia</taxon>
        <taxon>Lophotrochozoa</taxon>
        <taxon>Mollusca</taxon>
        <taxon>Bivalvia</taxon>
        <taxon>Autobranchia</taxon>
        <taxon>Pteriomorphia</taxon>
        <taxon>Mytilida</taxon>
        <taxon>Mytiloidea</taxon>
        <taxon>Mytilidae</taxon>
        <taxon>Mytilinae</taxon>
        <taxon>Mytilus</taxon>
    </lineage>
</organism>
<accession>A0A6J8C578</accession>
<dbReference type="PANTHER" id="PTHR33480:SF1">
    <property type="entry name" value="TYR RECOMBINASE DOMAIN-CONTAINING PROTEIN"/>
    <property type="match status" value="1"/>
</dbReference>
<protein>
    <submittedName>
        <fullName evidence="1">Uncharacterized protein</fullName>
    </submittedName>
</protein>
<reference evidence="1 2" key="1">
    <citation type="submission" date="2020-06" db="EMBL/GenBank/DDBJ databases">
        <authorList>
            <person name="Li R."/>
            <person name="Bekaert M."/>
        </authorList>
    </citation>
    <scope>NUCLEOTIDE SEQUENCE [LARGE SCALE GENOMIC DNA]</scope>
    <source>
        <strain evidence="2">wild</strain>
    </source>
</reference>
<sequence length="284" mass="33034">MIIEKSTLNLDTSSNIELEDTDRKLENEEKNLITEVGTSGTEDGYRVYDKKMYCPYCSKLQSKLPIHLISRHSKETEVIKYEIEKDKGKNEKVICKLRNLGNYLHNNEVMKEGKGILVVKYRPSEESSLEDYVPCNLCLGYYVHWYIWKHRNRCVMKPENKATKGIVVNKCRLLIQNNKLTKTTSELDQILASLTNDDIGKVVKRDTMILQWEEKLSKKVGHDEDQFSCVRNTLKELGRLLIRLREIVEKEDAELTDFLHPSYFKTVVQATKDVAGYDEITHLL</sequence>
<evidence type="ECO:0000313" key="2">
    <source>
        <dbReference type="Proteomes" id="UP000507470"/>
    </source>
</evidence>
<dbReference type="PANTHER" id="PTHR33480">
    <property type="entry name" value="SET DOMAIN-CONTAINING PROTEIN-RELATED"/>
    <property type="match status" value="1"/>
</dbReference>
<proteinExistence type="predicted"/>